<evidence type="ECO:0000259" key="10">
    <source>
        <dbReference type="Pfam" id="PF00999"/>
    </source>
</evidence>
<dbReference type="EMBL" id="JAURUO010000001">
    <property type="protein sequence ID" value="MDP9727284.1"/>
    <property type="molecule type" value="Genomic_DNA"/>
</dbReference>
<feature type="transmembrane region" description="Helical" evidence="9">
    <location>
        <begin position="127"/>
        <end position="146"/>
    </location>
</feature>
<evidence type="ECO:0000256" key="9">
    <source>
        <dbReference type="SAM" id="Phobius"/>
    </source>
</evidence>
<evidence type="ECO:0000256" key="2">
    <source>
        <dbReference type="ARBA" id="ARBA00005551"/>
    </source>
</evidence>
<feature type="transmembrane region" description="Helical" evidence="9">
    <location>
        <begin position="55"/>
        <end position="75"/>
    </location>
</feature>
<evidence type="ECO:0000313" key="11">
    <source>
        <dbReference type="EMBL" id="MDP9727284.1"/>
    </source>
</evidence>
<comment type="caution">
    <text evidence="11">The sequence shown here is derived from an EMBL/GenBank/DDBJ whole genome shotgun (WGS) entry which is preliminary data.</text>
</comment>
<dbReference type="InterPro" id="IPR006153">
    <property type="entry name" value="Cation/H_exchanger_TM"/>
</dbReference>
<accession>A0ABT9LSP5</accession>
<keyword evidence="4" id="KW-0050">Antiport</keyword>
<dbReference type="Proteomes" id="UP001229209">
    <property type="component" value="Unassembled WGS sequence"/>
</dbReference>
<dbReference type="InterPro" id="IPR038770">
    <property type="entry name" value="Na+/solute_symporter_sf"/>
</dbReference>
<proteinExistence type="inferred from homology"/>
<dbReference type="PANTHER" id="PTHR43562:SF1">
    <property type="entry name" value="NA(+)_H(+) ANTIPORTER YJBQ-RELATED"/>
    <property type="match status" value="1"/>
</dbReference>
<evidence type="ECO:0000256" key="1">
    <source>
        <dbReference type="ARBA" id="ARBA00004141"/>
    </source>
</evidence>
<feature type="transmembrane region" description="Helical" evidence="9">
    <location>
        <begin position="186"/>
        <end position="207"/>
    </location>
</feature>
<evidence type="ECO:0000256" key="8">
    <source>
        <dbReference type="ARBA" id="ARBA00023136"/>
    </source>
</evidence>
<evidence type="ECO:0000313" key="12">
    <source>
        <dbReference type="Proteomes" id="UP001229209"/>
    </source>
</evidence>
<feature type="transmembrane region" description="Helical" evidence="9">
    <location>
        <begin position="276"/>
        <end position="294"/>
    </location>
</feature>
<feature type="transmembrane region" description="Helical" evidence="9">
    <location>
        <begin position="96"/>
        <end position="121"/>
    </location>
</feature>
<feature type="transmembrane region" description="Helical" evidence="9">
    <location>
        <begin position="30"/>
        <end position="49"/>
    </location>
</feature>
<evidence type="ECO:0000256" key="7">
    <source>
        <dbReference type="ARBA" id="ARBA00023065"/>
    </source>
</evidence>
<dbReference type="RefSeq" id="WP_306952738.1">
    <property type="nucleotide sequence ID" value="NZ_JAURUO010000001.1"/>
</dbReference>
<protein>
    <submittedName>
        <fullName evidence="11">Kef-type K+ transport system membrane component KefB</fullName>
    </submittedName>
</protein>
<evidence type="ECO:0000256" key="4">
    <source>
        <dbReference type="ARBA" id="ARBA00022449"/>
    </source>
</evidence>
<evidence type="ECO:0000256" key="3">
    <source>
        <dbReference type="ARBA" id="ARBA00022448"/>
    </source>
</evidence>
<keyword evidence="5 9" id="KW-0812">Transmembrane</keyword>
<evidence type="ECO:0000256" key="5">
    <source>
        <dbReference type="ARBA" id="ARBA00022692"/>
    </source>
</evidence>
<dbReference type="Pfam" id="PF00999">
    <property type="entry name" value="Na_H_Exchanger"/>
    <property type="match status" value="1"/>
</dbReference>
<sequence>MNHTLYSFLIILLFAYLFSQLSSRLPILRIPVTVSYLIFGIILQTQWIPLSEDDVQWLNHLADFGLLFLMYISGLEVDMRLLQFPSKVDNQKNNPMLLGILIYCSTLLLSYLLCLSMVQWFHMNANPYFLCLLFSTTSLGIILPILEESELIHTDFGQSILMSALLSDFLTMVILSLYLGRLSGDGAFSTLMTLAILPMTLVMYLILRVIQRLSYIRKYAGDAKNRLRAILAILALLCIIATATGAEPILASFLVGMLVSALPSRDKDKIRDYSHGIGYGFLIPIFFLSVGLDFDLDTFHSSSALLFLPILLFLAFSSKIIPALWLVKPYGWRNMIAGGSLLCARLSLIAAAAQIGVTVHQLTHAVADSIVLVAAITALISPVIFVSTMQNRIESKV</sequence>
<reference evidence="11 12" key="1">
    <citation type="submission" date="2023-07" db="EMBL/GenBank/DDBJ databases">
        <title>Genomic Encyclopedia of Type Strains, Phase IV (KMG-IV): sequencing the most valuable type-strain genomes for metagenomic binning, comparative biology and taxonomic classification.</title>
        <authorList>
            <person name="Goeker M."/>
        </authorList>
    </citation>
    <scope>NUCLEOTIDE SEQUENCE [LARGE SCALE GENOMIC DNA]</scope>
    <source>
        <strain evidence="11 12">DSM 25924</strain>
    </source>
</reference>
<gene>
    <name evidence="11" type="ORF">J2S04_000206</name>
</gene>
<keyword evidence="8 9" id="KW-0472">Membrane</keyword>
<comment type="similarity">
    <text evidence="2">Belongs to the monovalent cation:proton antiporter 2 (CPA2) transporter (TC 2.A.37) family.</text>
</comment>
<feature type="transmembrane region" description="Helical" evidence="9">
    <location>
        <begin position="6"/>
        <end position="23"/>
    </location>
</feature>
<organism evidence="11 12">
    <name type="scientific">Alicyclobacillus tolerans</name>
    <dbReference type="NCBI Taxonomy" id="90970"/>
    <lineage>
        <taxon>Bacteria</taxon>
        <taxon>Bacillati</taxon>
        <taxon>Bacillota</taxon>
        <taxon>Bacilli</taxon>
        <taxon>Bacillales</taxon>
        <taxon>Alicyclobacillaceae</taxon>
        <taxon>Alicyclobacillus</taxon>
    </lineage>
</organism>
<keyword evidence="3" id="KW-0813">Transport</keyword>
<feature type="transmembrane region" description="Helical" evidence="9">
    <location>
        <begin position="227"/>
        <end position="243"/>
    </location>
</feature>
<feature type="transmembrane region" description="Helical" evidence="9">
    <location>
        <begin position="306"/>
        <end position="327"/>
    </location>
</feature>
<comment type="subcellular location">
    <subcellularLocation>
        <location evidence="1">Membrane</location>
        <topology evidence="1">Multi-pass membrane protein</topology>
    </subcellularLocation>
</comment>
<keyword evidence="6 9" id="KW-1133">Transmembrane helix</keyword>
<feature type="domain" description="Cation/H+ exchanger transmembrane" evidence="10">
    <location>
        <begin position="13"/>
        <end position="385"/>
    </location>
</feature>
<name>A0ABT9LSP5_9BACL</name>
<dbReference type="PANTHER" id="PTHR43562">
    <property type="entry name" value="NAPA-TYPE SODIUM/HYDROGEN ANTIPORTER"/>
    <property type="match status" value="1"/>
</dbReference>
<feature type="transmembrane region" description="Helical" evidence="9">
    <location>
        <begin position="365"/>
        <end position="386"/>
    </location>
</feature>
<evidence type="ECO:0000256" key="6">
    <source>
        <dbReference type="ARBA" id="ARBA00022989"/>
    </source>
</evidence>
<keyword evidence="12" id="KW-1185">Reference proteome</keyword>
<dbReference type="Gene3D" id="1.20.1530.20">
    <property type="match status" value="1"/>
</dbReference>
<keyword evidence="7" id="KW-0406">Ion transport</keyword>
<feature type="transmembrane region" description="Helical" evidence="9">
    <location>
        <begin position="158"/>
        <end position="180"/>
    </location>
</feature>